<dbReference type="PROSITE" id="PS50052">
    <property type="entry name" value="GUANYLATE_KINASE_2"/>
    <property type="match status" value="1"/>
</dbReference>
<dbReference type="PROSITE" id="PS50002">
    <property type="entry name" value="SH3"/>
    <property type="match status" value="1"/>
</dbReference>
<dbReference type="SMART" id="SM00326">
    <property type="entry name" value="SH3"/>
    <property type="match status" value="1"/>
</dbReference>
<dbReference type="OMA" id="XEELRDI"/>
<dbReference type="Gene3D" id="2.30.30.40">
    <property type="entry name" value="SH3 Domains"/>
    <property type="match status" value="1"/>
</dbReference>
<evidence type="ECO:0000313" key="8">
    <source>
        <dbReference type="EnsemblMetazoa" id="CapteP18392"/>
    </source>
</evidence>
<dbReference type="InterPro" id="IPR008145">
    <property type="entry name" value="GK/Ca_channel_bsu"/>
</dbReference>
<reference evidence="7 9" key="2">
    <citation type="journal article" date="2013" name="Nature">
        <title>Insights into bilaterian evolution from three spiralian genomes.</title>
        <authorList>
            <person name="Simakov O."/>
            <person name="Marletaz F."/>
            <person name="Cho S.J."/>
            <person name="Edsinger-Gonzales E."/>
            <person name="Havlak P."/>
            <person name="Hellsten U."/>
            <person name="Kuo D.H."/>
            <person name="Larsson T."/>
            <person name="Lv J."/>
            <person name="Arendt D."/>
            <person name="Savage R."/>
            <person name="Osoegawa K."/>
            <person name="de Jong P."/>
            <person name="Grimwood J."/>
            <person name="Chapman J.A."/>
            <person name="Shapiro H."/>
            <person name="Aerts A."/>
            <person name="Otillar R.P."/>
            <person name="Terry A.Y."/>
            <person name="Boore J.L."/>
            <person name="Grigoriev I.V."/>
            <person name="Lindberg D.R."/>
            <person name="Seaver E.C."/>
            <person name="Weisblat D.A."/>
            <person name="Putnam N.H."/>
            <person name="Rokhsar D.S."/>
        </authorList>
    </citation>
    <scope>NUCLEOTIDE SEQUENCE</scope>
    <source>
        <strain evidence="7 9">I ESC-2004</strain>
    </source>
</reference>
<dbReference type="SMART" id="SM00072">
    <property type="entry name" value="GuKc"/>
    <property type="match status" value="1"/>
</dbReference>
<dbReference type="PANTHER" id="PTHR23122">
    <property type="entry name" value="MEMBRANE-ASSOCIATED GUANYLATE KINASE MAGUK"/>
    <property type="match status" value="1"/>
</dbReference>
<dbReference type="STRING" id="283909.R7VBV1"/>
<dbReference type="InterPro" id="IPR035601">
    <property type="entry name" value="MPP5_SH3"/>
</dbReference>
<dbReference type="SUPFAM" id="SSF52540">
    <property type="entry name" value="P-loop containing nucleoside triphosphate hydrolases"/>
    <property type="match status" value="1"/>
</dbReference>
<sequence length="359" mass="41659">MASLTGTLTFLINPSLDQHTAQKEEQLVHIRAHFNYDPEEDIYIPCKELGISFVRGDILHIINQDDPNWWQAYREGEEDQALAGLIPSRTFQEQREIIRHTLMAEGKDGAKGKKSKCNSCGRKHNKKNQKRKLYSSTGEDLDAEEILTYEEVALYYPQPNRKRPIVLIGPPNVGRQELRERLMETYPDRFGAAIPHTSRPRDDNEMDGKDYHFVPRHVFEADIIEHKFVEYGEFEKHLFGTSLEAIRQVVSSGRICVLNLHPESLRVLKASDMKPYILFVAPPNIDKLRQLRLSQGVIKVSDEELTEIIEKGRELEETYGHFFDHIITNFDLDRTYDELRGVIDQLEVEPQWVPAHWVT</sequence>
<evidence type="ECO:0000313" key="7">
    <source>
        <dbReference type="EMBL" id="ELU16313.1"/>
    </source>
</evidence>
<dbReference type="HOGENOM" id="CLU_001715_5_1_1"/>
<accession>R7VBV1</accession>
<organism evidence="7">
    <name type="scientific">Capitella teleta</name>
    <name type="common">Polychaete worm</name>
    <dbReference type="NCBI Taxonomy" id="283909"/>
    <lineage>
        <taxon>Eukaryota</taxon>
        <taxon>Metazoa</taxon>
        <taxon>Spiralia</taxon>
        <taxon>Lophotrochozoa</taxon>
        <taxon>Annelida</taxon>
        <taxon>Polychaeta</taxon>
        <taxon>Sedentaria</taxon>
        <taxon>Scolecida</taxon>
        <taxon>Capitellidae</taxon>
        <taxon>Capitella</taxon>
    </lineage>
</organism>
<dbReference type="InterPro" id="IPR036028">
    <property type="entry name" value="SH3-like_dom_sf"/>
</dbReference>
<comment type="similarity">
    <text evidence="1">Belongs to the MAGUK family.</text>
</comment>
<evidence type="ECO:0000256" key="2">
    <source>
        <dbReference type="ARBA" id="ARBA00022443"/>
    </source>
</evidence>
<keyword evidence="2 3" id="KW-0728">SH3 domain</keyword>
<feature type="compositionally biased region" description="Basic residues" evidence="4">
    <location>
        <begin position="112"/>
        <end position="133"/>
    </location>
</feature>
<dbReference type="Pfam" id="PF00625">
    <property type="entry name" value="Guanylate_kin"/>
    <property type="match status" value="1"/>
</dbReference>
<feature type="domain" description="SH3" evidence="5">
    <location>
        <begin position="25"/>
        <end position="96"/>
    </location>
</feature>
<name>R7VBV1_CAPTE</name>
<evidence type="ECO:0000256" key="3">
    <source>
        <dbReference type="PROSITE-ProRule" id="PRU00192"/>
    </source>
</evidence>
<dbReference type="CDD" id="cd00071">
    <property type="entry name" value="GMPK"/>
    <property type="match status" value="1"/>
</dbReference>
<evidence type="ECO:0000313" key="9">
    <source>
        <dbReference type="Proteomes" id="UP000014760"/>
    </source>
</evidence>
<dbReference type="Pfam" id="PF07653">
    <property type="entry name" value="SH3_2"/>
    <property type="match status" value="1"/>
</dbReference>
<dbReference type="EMBL" id="AMQN01004311">
    <property type="status" value="NOT_ANNOTATED_CDS"/>
    <property type="molecule type" value="Genomic_DNA"/>
</dbReference>
<dbReference type="EMBL" id="KB293181">
    <property type="protein sequence ID" value="ELU16313.1"/>
    <property type="molecule type" value="Genomic_DNA"/>
</dbReference>
<dbReference type="AlphaFoldDB" id="R7VBV1"/>
<protein>
    <recommendedName>
        <fullName evidence="10">Guanylate kinase-like domain-containing protein</fullName>
    </recommendedName>
</protein>
<reference evidence="8" key="3">
    <citation type="submission" date="2015-06" db="UniProtKB">
        <authorList>
            <consortium name="EnsemblMetazoa"/>
        </authorList>
    </citation>
    <scope>IDENTIFICATION</scope>
</reference>
<dbReference type="SUPFAM" id="SSF50044">
    <property type="entry name" value="SH3-domain"/>
    <property type="match status" value="1"/>
</dbReference>
<dbReference type="InterPro" id="IPR008144">
    <property type="entry name" value="Guanylate_kin-like_dom"/>
</dbReference>
<evidence type="ECO:0000259" key="6">
    <source>
        <dbReference type="PROSITE" id="PS50052"/>
    </source>
</evidence>
<evidence type="ECO:0000256" key="4">
    <source>
        <dbReference type="SAM" id="MobiDB-lite"/>
    </source>
</evidence>
<dbReference type="OrthoDB" id="43580at2759"/>
<feature type="region of interest" description="Disordered" evidence="4">
    <location>
        <begin position="108"/>
        <end position="134"/>
    </location>
</feature>
<dbReference type="Gene3D" id="3.40.50.300">
    <property type="entry name" value="P-loop containing nucleotide triphosphate hydrolases"/>
    <property type="match status" value="1"/>
</dbReference>
<dbReference type="CDD" id="cd12036">
    <property type="entry name" value="SH3_MPP5"/>
    <property type="match status" value="1"/>
</dbReference>
<gene>
    <name evidence="7" type="ORF">CAPTEDRAFT_18392</name>
</gene>
<dbReference type="InterPro" id="IPR001452">
    <property type="entry name" value="SH3_domain"/>
</dbReference>
<dbReference type="EnsemblMetazoa" id="CapteT18392">
    <property type="protein sequence ID" value="CapteP18392"/>
    <property type="gene ID" value="CapteG18392"/>
</dbReference>
<evidence type="ECO:0000259" key="5">
    <source>
        <dbReference type="PROSITE" id="PS50002"/>
    </source>
</evidence>
<proteinExistence type="inferred from homology"/>
<evidence type="ECO:0000256" key="1">
    <source>
        <dbReference type="ARBA" id="ARBA00007014"/>
    </source>
</evidence>
<dbReference type="Proteomes" id="UP000014760">
    <property type="component" value="Unassembled WGS sequence"/>
</dbReference>
<reference evidence="9" key="1">
    <citation type="submission" date="2012-12" db="EMBL/GenBank/DDBJ databases">
        <authorList>
            <person name="Hellsten U."/>
            <person name="Grimwood J."/>
            <person name="Chapman J.A."/>
            <person name="Shapiro H."/>
            <person name="Aerts A."/>
            <person name="Otillar R.P."/>
            <person name="Terry A.Y."/>
            <person name="Boore J.L."/>
            <person name="Simakov O."/>
            <person name="Marletaz F."/>
            <person name="Cho S.-J."/>
            <person name="Edsinger-Gonzales E."/>
            <person name="Havlak P."/>
            <person name="Kuo D.-H."/>
            <person name="Larsson T."/>
            <person name="Lv J."/>
            <person name="Arendt D."/>
            <person name="Savage R."/>
            <person name="Osoegawa K."/>
            <person name="de Jong P."/>
            <person name="Lindberg D.R."/>
            <person name="Seaver E.C."/>
            <person name="Weisblat D.A."/>
            <person name="Putnam N.H."/>
            <person name="Grigoriev I.V."/>
            <person name="Rokhsar D.S."/>
        </authorList>
    </citation>
    <scope>NUCLEOTIDE SEQUENCE</scope>
    <source>
        <strain evidence="9">I ESC-2004</strain>
    </source>
</reference>
<evidence type="ECO:0008006" key="10">
    <source>
        <dbReference type="Google" id="ProtNLM"/>
    </source>
</evidence>
<keyword evidence="9" id="KW-1185">Reference proteome</keyword>
<dbReference type="InterPro" id="IPR027417">
    <property type="entry name" value="P-loop_NTPase"/>
</dbReference>
<dbReference type="InterPro" id="IPR050716">
    <property type="entry name" value="MAGUK"/>
</dbReference>
<feature type="domain" description="Guanylate kinase-like" evidence="6">
    <location>
        <begin position="162"/>
        <end position="344"/>
    </location>
</feature>